<sequence length="302" mass="34630" precursor="true">MRDGEKRTMKRLCMMVMLVLLLSGCSSTEEKDVQPDLAPEVMYRMAVNHVQKKNYKSAATIFTDLDQKHPFSPWAVRAQLNLIFATYKQDEFDEAVGHAKRFIRLHPRHPEVSYAFYMIGLAHYRQIKDPYRDQARTKEAATAFHEVINRFGESDYAWEAQKMLDFCRNRMAQQEIVVGRYYFDRGEYIAAMKRFNEIVDNPEFRDSLQTEEALFSMVLSALKLGLEQEAKNYAVVLGHNYKDGRLYAVAKDILNGKGGISRSDLQSMRPEIVEDSIVAQFLEGMQPGLPGMFGEGARGNGL</sequence>
<dbReference type="PROSITE" id="PS51257">
    <property type="entry name" value="PROKAR_LIPOPROTEIN"/>
    <property type="match status" value="1"/>
</dbReference>
<evidence type="ECO:0000313" key="9">
    <source>
        <dbReference type="EMBL" id="ABK42835.1"/>
    </source>
</evidence>
<dbReference type="InterPro" id="IPR017689">
    <property type="entry name" value="BamD"/>
</dbReference>
<dbReference type="AlphaFoldDB" id="A0L4E2"/>
<evidence type="ECO:0000256" key="2">
    <source>
        <dbReference type="ARBA" id="ARBA00023136"/>
    </source>
</evidence>
<dbReference type="HAMAP" id="MF_00922">
    <property type="entry name" value="OM_assembly_BamD"/>
    <property type="match status" value="1"/>
</dbReference>
<organism evidence="9 10">
    <name type="scientific">Magnetococcus marinus (strain ATCC BAA-1437 / JCM 17883 / MC-1)</name>
    <dbReference type="NCBI Taxonomy" id="156889"/>
    <lineage>
        <taxon>Bacteria</taxon>
        <taxon>Pseudomonadati</taxon>
        <taxon>Pseudomonadota</taxon>
        <taxon>Magnetococcia</taxon>
        <taxon>Magnetococcales</taxon>
        <taxon>Magnetococcaceae</taxon>
        <taxon>Magnetococcus</taxon>
    </lineage>
</organism>
<comment type="subunit">
    <text evidence="6">Part of the Bam complex.</text>
</comment>
<dbReference type="InterPro" id="IPR011990">
    <property type="entry name" value="TPR-like_helical_dom_sf"/>
</dbReference>
<comment type="similarity">
    <text evidence="6">Belongs to the BamD family.</text>
</comment>
<dbReference type="Gene3D" id="1.25.40.10">
    <property type="entry name" value="Tetratricopeptide repeat domain"/>
    <property type="match status" value="1"/>
</dbReference>
<evidence type="ECO:0000256" key="6">
    <source>
        <dbReference type="HAMAP-Rule" id="MF_00922"/>
    </source>
</evidence>
<dbReference type="GO" id="GO:0043165">
    <property type="term" value="P:Gram-negative-bacterium-type cell outer membrane assembly"/>
    <property type="evidence" value="ECO:0007669"/>
    <property type="project" value="UniProtKB-UniRule"/>
</dbReference>
<dbReference type="KEGG" id="mgm:Mmc1_0308"/>
<dbReference type="SUPFAM" id="SSF48452">
    <property type="entry name" value="TPR-like"/>
    <property type="match status" value="1"/>
</dbReference>
<dbReference type="NCBIfam" id="TIGR03302">
    <property type="entry name" value="OM_YfiO"/>
    <property type="match status" value="1"/>
</dbReference>
<name>A0L4E2_MAGMM</name>
<dbReference type="EMBL" id="CP000471">
    <property type="protein sequence ID" value="ABK42835.1"/>
    <property type="molecule type" value="Genomic_DNA"/>
</dbReference>
<evidence type="ECO:0000256" key="4">
    <source>
        <dbReference type="ARBA" id="ARBA00023237"/>
    </source>
</evidence>
<keyword evidence="5 6" id="KW-0449">Lipoprotein</keyword>
<feature type="domain" description="Outer membrane lipoprotein BamD-like" evidence="8">
    <location>
        <begin position="37"/>
        <end position="232"/>
    </location>
</feature>
<keyword evidence="10" id="KW-1185">Reference proteome</keyword>
<evidence type="ECO:0000256" key="1">
    <source>
        <dbReference type="ARBA" id="ARBA00022729"/>
    </source>
</evidence>
<keyword evidence="3 6" id="KW-0564">Palmitate</keyword>
<dbReference type="HOGENOM" id="CLU_065982_1_1_5"/>
<evidence type="ECO:0000256" key="5">
    <source>
        <dbReference type="ARBA" id="ARBA00023288"/>
    </source>
</evidence>
<evidence type="ECO:0000256" key="3">
    <source>
        <dbReference type="ARBA" id="ARBA00023139"/>
    </source>
</evidence>
<dbReference type="PANTHER" id="PTHR37423:SF1">
    <property type="entry name" value="OUTER MEMBRANE PROTEIN ASSEMBLY FACTOR BAMD"/>
    <property type="match status" value="1"/>
</dbReference>
<keyword evidence="4 6" id="KW-0998">Cell outer membrane</keyword>
<proteinExistence type="inferred from homology"/>
<keyword evidence="1 6" id="KW-0732">Signal</keyword>
<dbReference type="STRING" id="156889.Mmc1_0308"/>
<feature type="signal peptide" evidence="7">
    <location>
        <begin position="1"/>
        <end position="28"/>
    </location>
</feature>
<evidence type="ECO:0000256" key="7">
    <source>
        <dbReference type="SAM" id="SignalP"/>
    </source>
</evidence>
<keyword evidence="2 6" id="KW-0472">Membrane</keyword>
<dbReference type="InterPro" id="IPR039565">
    <property type="entry name" value="BamD-like"/>
</dbReference>
<dbReference type="Proteomes" id="UP000002586">
    <property type="component" value="Chromosome"/>
</dbReference>
<dbReference type="GO" id="GO:0051205">
    <property type="term" value="P:protein insertion into membrane"/>
    <property type="evidence" value="ECO:0007669"/>
    <property type="project" value="UniProtKB-UniRule"/>
</dbReference>
<dbReference type="GO" id="GO:1990063">
    <property type="term" value="C:Bam protein complex"/>
    <property type="evidence" value="ECO:0007669"/>
    <property type="project" value="TreeGrafter"/>
</dbReference>
<evidence type="ECO:0000259" key="8">
    <source>
        <dbReference type="Pfam" id="PF13525"/>
    </source>
</evidence>
<comment type="function">
    <text evidence="6">Part of the outer membrane protein assembly complex, which is involved in assembly and insertion of beta-barrel proteins into the outer membrane.</text>
</comment>
<dbReference type="eggNOG" id="COG4105">
    <property type="taxonomic scope" value="Bacteria"/>
</dbReference>
<accession>A0L4E2</accession>
<gene>
    <name evidence="6" type="primary">bamD</name>
    <name evidence="9" type="ordered locus">Mmc1_0308</name>
</gene>
<reference evidence="10" key="1">
    <citation type="journal article" date="2009" name="Appl. Environ. Microbiol.">
        <title>Complete genome sequence of the chemolithoautotrophic marine magnetotactic coccus strain MC-1.</title>
        <authorList>
            <person name="Schubbe S."/>
            <person name="Williams T.J."/>
            <person name="Xie G."/>
            <person name="Kiss H.E."/>
            <person name="Brettin T.S."/>
            <person name="Martinez D."/>
            <person name="Ross C.A."/>
            <person name="Schuler D."/>
            <person name="Cox B.L."/>
            <person name="Nealson K.H."/>
            <person name="Bazylinski D.A."/>
        </authorList>
    </citation>
    <scope>NUCLEOTIDE SEQUENCE [LARGE SCALE GENOMIC DNA]</scope>
    <source>
        <strain evidence="10">ATCC BAA-1437 / JCM 17883 / MC-1</strain>
    </source>
</reference>
<protein>
    <recommendedName>
        <fullName evidence="6">Outer membrane protein assembly factor BamD</fullName>
    </recommendedName>
</protein>
<reference evidence="9 10" key="2">
    <citation type="journal article" date="2012" name="Int. J. Syst. Evol. Microbiol.">
        <title>Magnetococcus marinus gen. nov., sp. nov., a marine, magnetotactic bacterium that represents a novel lineage (Magnetococcaceae fam. nov.; Magnetococcales ord. nov.) at the base of the Alphaproteobacteria.</title>
        <authorList>
            <person name="Bazylinski D.A."/>
            <person name="Williams T.J."/>
            <person name="Lefevre C.T."/>
            <person name="Berg R.J."/>
            <person name="Zhang C.L."/>
            <person name="Bowser S.S."/>
            <person name="Dean A.J."/>
            <person name="Beveridge T.J."/>
        </authorList>
    </citation>
    <scope>NUCLEOTIDE SEQUENCE [LARGE SCALE GENOMIC DNA]</scope>
    <source>
        <strain evidence="10">ATCC BAA-1437 / JCM 17883 / MC-1</strain>
    </source>
</reference>
<dbReference type="PANTHER" id="PTHR37423">
    <property type="entry name" value="SOLUBLE LYTIC MUREIN TRANSGLYCOSYLASE-RELATED"/>
    <property type="match status" value="1"/>
</dbReference>
<feature type="chain" id="PRO_5009006470" description="Outer membrane protein assembly factor BamD" evidence="7">
    <location>
        <begin position="29"/>
        <end position="302"/>
    </location>
</feature>
<comment type="subcellular location">
    <subcellularLocation>
        <location evidence="6">Cell outer membrane</location>
        <topology evidence="6">Lipid-anchor</topology>
    </subcellularLocation>
</comment>
<evidence type="ECO:0000313" key="10">
    <source>
        <dbReference type="Proteomes" id="UP000002586"/>
    </source>
</evidence>
<dbReference type="Pfam" id="PF13525">
    <property type="entry name" value="YfiO"/>
    <property type="match status" value="1"/>
</dbReference>
<dbReference type="CDD" id="cd15830">
    <property type="entry name" value="BamD"/>
    <property type="match status" value="1"/>
</dbReference>